<feature type="region of interest" description="Disordered" evidence="1">
    <location>
        <begin position="1"/>
        <end position="24"/>
    </location>
</feature>
<protein>
    <submittedName>
        <fullName evidence="2">Uncharacterized protein</fullName>
    </submittedName>
</protein>
<dbReference type="AlphaFoldDB" id="A0A511HAU3"/>
<dbReference type="EMBL" id="BJVY01000011">
    <property type="protein sequence ID" value="GEL70670.1"/>
    <property type="molecule type" value="Genomic_DNA"/>
</dbReference>
<organism evidence="2 3">
    <name type="scientific">Myxococcus virescens</name>
    <dbReference type="NCBI Taxonomy" id="83456"/>
    <lineage>
        <taxon>Bacteria</taxon>
        <taxon>Pseudomonadati</taxon>
        <taxon>Myxococcota</taxon>
        <taxon>Myxococcia</taxon>
        <taxon>Myxococcales</taxon>
        <taxon>Cystobacterineae</taxon>
        <taxon>Myxococcaceae</taxon>
        <taxon>Myxococcus</taxon>
    </lineage>
</organism>
<name>A0A511HAU3_9BACT</name>
<comment type="caution">
    <text evidence="2">The sequence shown here is derived from an EMBL/GenBank/DDBJ whole genome shotgun (WGS) entry which is preliminary data.</text>
</comment>
<gene>
    <name evidence="2" type="ORF">MVI01_24540</name>
</gene>
<evidence type="ECO:0000313" key="3">
    <source>
        <dbReference type="Proteomes" id="UP000321224"/>
    </source>
</evidence>
<evidence type="ECO:0000313" key="2">
    <source>
        <dbReference type="EMBL" id="GEL70670.1"/>
    </source>
</evidence>
<accession>A0A511HAU3</accession>
<evidence type="ECO:0000256" key="1">
    <source>
        <dbReference type="SAM" id="MobiDB-lite"/>
    </source>
</evidence>
<dbReference type="Proteomes" id="UP000321224">
    <property type="component" value="Unassembled WGS sequence"/>
</dbReference>
<sequence length="54" mass="5282">MRPEGSLTAMAPSRSASVHNNSNLQSVVSQVSAVVGRAEAPPVEPAPPGAGGGT</sequence>
<proteinExistence type="predicted"/>
<reference evidence="2 3" key="1">
    <citation type="submission" date="2019-07" db="EMBL/GenBank/DDBJ databases">
        <title>Whole genome shotgun sequence of Myxococcus virescens NBRC 100334.</title>
        <authorList>
            <person name="Hosoyama A."/>
            <person name="Uohara A."/>
            <person name="Ohji S."/>
            <person name="Ichikawa N."/>
        </authorList>
    </citation>
    <scope>NUCLEOTIDE SEQUENCE [LARGE SCALE GENOMIC DNA]</scope>
    <source>
        <strain evidence="2 3">NBRC 100334</strain>
    </source>
</reference>